<evidence type="ECO:0000313" key="9">
    <source>
        <dbReference type="Proteomes" id="UP001054892"/>
    </source>
</evidence>
<dbReference type="EMBL" id="AP023189">
    <property type="protein sequence ID" value="BCG25283.1"/>
    <property type="molecule type" value="Genomic_DNA"/>
</dbReference>
<feature type="transmembrane region" description="Helical" evidence="5">
    <location>
        <begin position="12"/>
        <end position="29"/>
    </location>
</feature>
<proteinExistence type="predicted"/>
<dbReference type="GO" id="GO:0012505">
    <property type="term" value="C:endomembrane system"/>
    <property type="evidence" value="ECO:0007669"/>
    <property type="project" value="UniProtKB-SubCell"/>
</dbReference>
<keyword evidence="9" id="KW-1185">Reference proteome</keyword>
<accession>A0A6J4E5R7</accession>
<protein>
    <submittedName>
        <fullName evidence="6">Membrane protein</fullName>
    </submittedName>
</protein>
<dbReference type="GO" id="GO:0016740">
    <property type="term" value="F:transferase activity"/>
    <property type="evidence" value="ECO:0007669"/>
    <property type="project" value="UniProtKB-ARBA"/>
</dbReference>
<dbReference type="Proteomes" id="UP000509383">
    <property type="component" value="Chromosome"/>
</dbReference>
<dbReference type="Pfam" id="PF04191">
    <property type="entry name" value="PEMT"/>
    <property type="match status" value="1"/>
</dbReference>
<evidence type="ECO:0000256" key="1">
    <source>
        <dbReference type="ARBA" id="ARBA00004127"/>
    </source>
</evidence>
<feature type="transmembrane region" description="Helical" evidence="5">
    <location>
        <begin position="35"/>
        <end position="60"/>
    </location>
</feature>
<feature type="transmembrane region" description="Helical" evidence="5">
    <location>
        <begin position="92"/>
        <end position="122"/>
    </location>
</feature>
<evidence type="ECO:0000256" key="5">
    <source>
        <dbReference type="SAM" id="Phobius"/>
    </source>
</evidence>
<dbReference type="InterPro" id="IPR007318">
    <property type="entry name" value="Phopholipid_MeTrfase"/>
</dbReference>
<dbReference type="AlphaFoldDB" id="A0A6J4E5R7"/>
<evidence type="ECO:0000256" key="4">
    <source>
        <dbReference type="ARBA" id="ARBA00023136"/>
    </source>
</evidence>
<sequence length="153" mass="16738">MDRLEKRIPPVLATLVCALLMALLAYLLPPVGIAWAWRLGAALALAALGAGVCLAGVASFRRARTTVNPLVPEQASSLVQAGIYRHTRNPMYLGFAILLVAWAALLGAPLSLFAVAGFVMYLDRFQIVPEERALAGLFGADYTRYRERVRRWV</sequence>
<keyword evidence="2 5" id="KW-0812">Transmembrane</keyword>
<dbReference type="PANTHER" id="PTHR12714">
    <property type="entry name" value="PROTEIN-S ISOPRENYLCYSTEINE O-METHYLTRANSFERASE"/>
    <property type="match status" value="1"/>
</dbReference>
<evidence type="ECO:0000313" key="7">
    <source>
        <dbReference type="EMBL" id="GJN56376.1"/>
    </source>
</evidence>
<keyword evidence="4 5" id="KW-0472">Membrane</keyword>
<keyword evidence="3 5" id="KW-1133">Transmembrane helix</keyword>
<gene>
    <name evidence="6" type="ORF">TUM18999_34740</name>
    <name evidence="7" type="ORF">TUM20286_61280</name>
</gene>
<dbReference type="KEGG" id="ptw:TUM18999_34740"/>
<dbReference type="Proteomes" id="UP001054892">
    <property type="component" value="Unassembled WGS sequence"/>
</dbReference>
<organism evidence="6 8">
    <name type="scientific">Pseudomonas tohonis</name>
    <dbReference type="NCBI Taxonomy" id="2725477"/>
    <lineage>
        <taxon>Bacteria</taxon>
        <taxon>Pseudomonadati</taxon>
        <taxon>Pseudomonadota</taxon>
        <taxon>Gammaproteobacteria</taxon>
        <taxon>Pseudomonadales</taxon>
        <taxon>Pseudomonadaceae</taxon>
        <taxon>Pseudomonas</taxon>
    </lineage>
</organism>
<evidence type="ECO:0000313" key="6">
    <source>
        <dbReference type="EMBL" id="BCG25283.1"/>
    </source>
</evidence>
<dbReference type="Gene3D" id="1.20.120.1630">
    <property type="match status" value="1"/>
</dbReference>
<reference evidence="6 8" key="1">
    <citation type="submission" date="2020-05" db="EMBL/GenBank/DDBJ databases">
        <title>Characterization of novel class B3 metallo-beta-lactamase from novel Pseudomonas species.</title>
        <authorList>
            <person name="Yamada K."/>
            <person name="Aoki K."/>
            <person name="Ishii Y."/>
        </authorList>
    </citation>
    <scope>NUCLEOTIDE SEQUENCE [LARGE SCALE GENOMIC DNA]</scope>
    <source>
        <strain evidence="6 8">TUM18999</strain>
        <strain evidence="7 9">TUM20286</strain>
    </source>
</reference>
<evidence type="ECO:0000256" key="3">
    <source>
        <dbReference type="ARBA" id="ARBA00022989"/>
    </source>
</evidence>
<dbReference type="PANTHER" id="PTHR12714:SF24">
    <property type="entry name" value="SLR1182 PROTEIN"/>
    <property type="match status" value="1"/>
</dbReference>
<name>A0A6J4E5R7_9PSED</name>
<evidence type="ECO:0000256" key="2">
    <source>
        <dbReference type="ARBA" id="ARBA00022692"/>
    </source>
</evidence>
<dbReference type="EMBL" id="BQKM01000033">
    <property type="protein sequence ID" value="GJN56376.1"/>
    <property type="molecule type" value="Genomic_DNA"/>
</dbReference>
<evidence type="ECO:0000313" key="8">
    <source>
        <dbReference type="Proteomes" id="UP000509383"/>
    </source>
</evidence>
<comment type="subcellular location">
    <subcellularLocation>
        <location evidence="1">Endomembrane system</location>
        <topology evidence="1">Multi-pass membrane protein</topology>
    </subcellularLocation>
</comment>
<dbReference type="RefSeq" id="WP_173180305.1">
    <property type="nucleotide sequence ID" value="NZ_AP023189.1"/>
</dbReference>